<dbReference type="SUPFAM" id="SSF69593">
    <property type="entry name" value="Glycerol-3-phosphate (1)-acyltransferase"/>
    <property type="match status" value="1"/>
</dbReference>
<dbReference type="GO" id="GO:0016746">
    <property type="term" value="F:acyltransferase activity"/>
    <property type="evidence" value="ECO:0007669"/>
    <property type="project" value="UniProtKB-KW"/>
</dbReference>
<organism evidence="11">
    <name type="scientific">Spironucleus salmonicida</name>
    <dbReference type="NCBI Taxonomy" id="348837"/>
    <lineage>
        <taxon>Eukaryota</taxon>
        <taxon>Metamonada</taxon>
        <taxon>Diplomonadida</taxon>
        <taxon>Hexamitidae</taxon>
        <taxon>Hexamitinae</taxon>
        <taxon>Spironucleus</taxon>
    </lineage>
</organism>
<evidence type="ECO:0000313" key="11">
    <source>
        <dbReference type="EMBL" id="EST49318.1"/>
    </source>
</evidence>
<evidence type="ECO:0000256" key="7">
    <source>
        <dbReference type="ARBA" id="ARBA00023136"/>
    </source>
</evidence>
<dbReference type="AlphaFoldDB" id="V6LYI9"/>
<dbReference type="GO" id="GO:0016020">
    <property type="term" value="C:membrane"/>
    <property type="evidence" value="ECO:0007669"/>
    <property type="project" value="UniProtKB-SubCell"/>
</dbReference>
<name>V6LYI9_9EUKA</name>
<sequence length="357" mass="41909">MSTSVSSTRFSHSFPYDYTPISPFLFQVKIRPAIYYLTLPIWLLLSPINFILKTVCLIANFVNFLIISKIFTFSPSIQRYYLQFICYVSLFIQGNIPIKTTKQKRVCEILVANHTNLNDVNIGIISCQAGFLSKAEMKKVPIISYAARILNSVYVDRKTGQNDLSNRVAKNPIIVFPEGTISNQKVLMRFKTGAFRLKDEVQPLCIYYQSFFQIEWLTEHALHHIYTLFTSPFSRTKYYFLEPMKRFENETYQEFADRVGKKMADEMGIVYLPYSIDDYLYFQGIKTIDKCSNEYLKDYGWMGDHAHYRKICQQQGLNSLYEHRREQFIQSQYAWSEEHALDVIDQRLGNFAKFSKQ</sequence>
<dbReference type="GO" id="GO:0006629">
    <property type="term" value="P:lipid metabolic process"/>
    <property type="evidence" value="ECO:0007669"/>
    <property type="project" value="UniProtKB-KW"/>
</dbReference>
<keyword evidence="4 9" id="KW-0812">Transmembrane</keyword>
<keyword evidence="6" id="KW-0443">Lipid metabolism</keyword>
<feature type="transmembrane region" description="Helical" evidence="9">
    <location>
        <begin position="33"/>
        <end position="52"/>
    </location>
</feature>
<comment type="subcellular location">
    <subcellularLocation>
        <location evidence="1">Membrane</location>
    </subcellularLocation>
</comment>
<dbReference type="EMBL" id="AUWU02000007">
    <property type="protein sequence ID" value="KAH0570570.1"/>
    <property type="molecule type" value="Genomic_DNA"/>
</dbReference>
<evidence type="ECO:0000256" key="5">
    <source>
        <dbReference type="ARBA" id="ARBA00022989"/>
    </source>
</evidence>
<evidence type="ECO:0000256" key="8">
    <source>
        <dbReference type="ARBA" id="ARBA00023315"/>
    </source>
</evidence>
<dbReference type="SMART" id="SM00563">
    <property type="entry name" value="PlsC"/>
    <property type="match status" value="1"/>
</dbReference>
<dbReference type="Proteomes" id="UP000018208">
    <property type="component" value="Unassembled WGS sequence"/>
</dbReference>
<dbReference type="PANTHER" id="PTHR23063">
    <property type="entry name" value="PHOSPHOLIPID ACYLTRANSFERASE"/>
    <property type="match status" value="1"/>
</dbReference>
<keyword evidence="5 9" id="KW-1133">Transmembrane helix</keyword>
<dbReference type="PANTHER" id="PTHR23063:SF52">
    <property type="entry name" value="LYSOPHOSPHATIDYLCHOLINE ACYLTRANSFERASE"/>
    <property type="match status" value="1"/>
</dbReference>
<dbReference type="VEuPathDB" id="GiardiaDB:SS50377_26850"/>
<dbReference type="EMBL" id="KI545953">
    <property type="protein sequence ID" value="EST49318.1"/>
    <property type="molecule type" value="Genomic_DNA"/>
</dbReference>
<proteinExistence type="inferred from homology"/>
<evidence type="ECO:0000256" key="4">
    <source>
        <dbReference type="ARBA" id="ARBA00022692"/>
    </source>
</evidence>
<gene>
    <name evidence="11" type="ORF">SS50377_10543</name>
    <name evidence="12" type="ORF">SS50377_26850</name>
</gene>
<evidence type="ECO:0000256" key="9">
    <source>
        <dbReference type="SAM" id="Phobius"/>
    </source>
</evidence>
<protein>
    <submittedName>
        <fullName evidence="11 12">Acyltransferase</fullName>
    </submittedName>
</protein>
<dbReference type="OrthoDB" id="272512at2759"/>
<comment type="similarity">
    <text evidence="2">Belongs to the 1-acyl-sn-glycerol-3-phosphate acyltransferase family.</text>
</comment>
<evidence type="ECO:0000256" key="6">
    <source>
        <dbReference type="ARBA" id="ARBA00023098"/>
    </source>
</evidence>
<keyword evidence="3 11" id="KW-0808">Transferase</keyword>
<reference evidence="12" key="2">
    <citation type="submission" date="2020-12" db="EMBL/GenBank/DDBJ databases">
        <title>New Spironucleus salmonicida genome in near-complete chromosomes.</title>
        <authorList>
            <person name="Xu F."/>
            <person name="Kurt Z."/>
            <person name="Jimenez-Gonzalez A."/>
            <person name="Astvaldsson A."/>
            <person name="Andersson J.O."/>
            <person name="Svard S.G."/>
        </authorList>
    </citation>
    <scope>NUCLEOTIDE SEQUENCE</scope>
    <source>
        <strain evidence="12">ATCC 50377</strain>
    </source>
</reference>
<keyword evidence="13" id="KW-1185">Reference proteome</keyword>
<feature type="transmembrane region" description="Helical" evidence="9">
    <location>
        <begin position="57"/>
        <end position="74"/>
    </location>
</feature>
<feature type="domain" description="Phospholipid/glycerol acyltransferase" evidence="10">
    <location>
        <begin position="108"/>
        <end position="209"/>
    </location>
</feature>
<evidence type="ECO:0000256" key="2">
    <source>
        <dbReference type="ARBA" id="ARBA00008655"/>
    </source>
</evidence>
<dbReference type="Pfam" id="PF01553">
    <property type="entry name" value="Acyltransferase"/>
    <property type="match status" value="1"/>
</dbReference>
<evidence type="ECO:0000259" key="10">
    <source>
        <dbReference type="SMART" id="SM00563"/>
    </source>
</evidence>
<dbReference type="InterPro" id="IPR002123">
    <property type="entry name" value="Plipid/glycerol_acylTrfase"/>
</dbReference>
<evidence type="ECO:0000256" key="1">
    <source>
        <dbReference type="ARBA" id="ARBA00004370"/>
    </source>
</evidence>
<evidence type="ECO:0000313" key="12">
    <source>
        <dbReference type="EMBL" id="KAH0570570.1"/>
    </source>
</evidence>
<accession>V6LYI9</accession>
<evidence type="ECO:0000313" key="13">
    <source>
        <dbReference type="Proteomes" id="UP000018208"/>
    </source>
</evidence>
<evidence type="ECO:0000256" key="3">
    <source>
        <dbReference type="ARBA" id="ARBA00022679"/>
    </source>
</evidence>
<reference evidence="11 12" key="1">
    <citation type="journal article" date="2014" name="PLoS Genet.">
        <title>The Genome of Spironucleus salmonicida Highlights a Fish Pathogen Adapted to Fluctuating Environments.</title>
        <authorList>
            <person name="Xu F."/>
            <person name="Jerlstrom-Hultqvist J."/>
            <person name="Einarsson E."/>
            <person name="Astvaldsson A."/>
            <person name="Svard S.G."/>
            <person name="Andersson J.O."/>
        </authorList>
    </citation>
    <scope>NUCLEOTIDE SEQUENCE</scope>
    <source>
        <strain evidence="12">ATCC 50377</strain>
    </source>
</reference>
<keyword evidence="8 11" id="KW-0012">Acyltransferase</keyword>
<keyword evidence="7 9" id="KW-0472">Membrane</keyword>